<evidence type="ECO:0000259" key="2">
    <source>
        <dbReference type="Pfam" id="PF22847"/>
    </source>
</evidence>
<dbReference type="InterPro" id="IPR050727">
    <property type="entry name" value="GH43_arabinanases"/>
</dbReference>
<accession>A0A917N0P8</accession>
<dbReference type="RefSeq" id="WP_188414832.1">
    <property type="nucleotide sequence ID" value="NZ_BMDO01000002.1"/>
</dbReference>
<dbReference type="EMBL" id="BMDO01000002">
    <property type="protein sequence ID" value="GGI50031.1"/>
    <property type="molecule type" value="Genomic_DNA"/>
</dbReference>
<dbReference type="Gene3D" id="2.115.10.20">
    <property type="entry name" value="Glycosyl hydrolase domain, family 43"/>
    <property type="match status" value="1"/>
</dbReference>
<gene>
    <name evidence="3" type="ORF">GCM10011425_12430</name>
</gene>
<dbReference type="PANTHER" id="PTHR43301">
    <property type="entry name" value="ARABINAN ENDO-1,5-ALPHA-L-ARABINOSIDASE"/>
    <property type="match status" value="1"/>
</dbReference>
<organism evidence="3 4">
    <name type="scientific">Mucilaginibacter galii</name>
    <dbReference type="NCBI Taxonomy" id="2005073"/>
    <lineage>
        <taxon>Bacteria</taxon>
        <taxon>Pseudomonadati</taxon>
        <taxon>Bacteroidota</taxon>
        <taxon>Sphingobacteriia</taxon>
        <taxon>Sphingobacteriales</taxon>
        <taxon>Sphingobacteriaceae</taxon>
        <taxon>Mucilaginibacter</taxon>
    </lineage>
</organism>
<reference evidence="3" key="1">
    <citation type="journal article" date="2014" name="Int. J. Syst. Evol. Microbiol.">
        <title>Complete genome sequence of Corynebacterium casei LMG S-19264T (=DSM 44701T), isolated from a smear-ripened cheese.</title>
        <authorList>
            <consortium name="US DOE Joint Genome Institute (JGI-PGF)"/>
            <person name="Walter F."/>
            <person name="Albersmeier A."/>
            <person name="Kalinowski J."/>
            <person name="Ruckert C."/>
        </authorList>
    </citation>
    <scope>NUCLEOTIDE SEQUENCE</scope>
    <source>
        <strain evidence="3">CCM 8711</strain>
    </source>
</reference>
<dbReference type="AlphaFoldDB" id="A0A917N0P8"/>
<feature type="chain" id="PRO_5037241353" description="Arabinosidase BT-3657-like N-terminal domain-containing protein" evidence="1">
    <location>
        <begin position="19"/>
        <end position="311"/>
    </location>
</feature>
<dbReference type="InterPro" id="IPR055133">
    <property type="entry name" value="BT_3657-like_N"/>
</dbReference>
<dbReference type="SUPFAM" id="SSF75005">
    <property type="entry name" value="Arabinanase/levansucrase/invertase"/>
    <property type="match status" value="1"/>
</dbReference>
<keyword evidence="4" id="KW-1185">Reference proteome</keyword>
<evidence type="ECO:0000256" key="1">
    <source>
        <dbReference type="SAM" id="SignalP"/>
    </source>
</evidence>
<reference evidence="3" key="2">
    <citation type="submission" date="2020-09" db="EMBL/GenBank/DDBJ databases">
        <authorList>
            <person name="Sun Q."/>
            <person name="Sedlacek I."/>
        </authorList>
    </citation>
    <scope>NUCLEOTIDE SEQUENCE</scope>
    <source>
        <strain evidence="3">CCM 8711</strain>
    </source>
</reference>
<dbReference type="CDD" id="cd08983">
    <property type="entry name" value="GH43_Bt3655-like"/>
    <property type="match status" value="1"/>
</dbReference>
<dbReference type="Pfam" id="PF22847">
    <property type="entry name" value="BT_3657-like_N"/>
    <property type="match status" value="1"/>
</dbReference>
<dbReference type="PANTHER" id="PTHR43301:SF3">
    <property type="entry name" value="ARABINAN ENDO-1,5-ALPHA-L-ARABINOSIDASE A-RELATED"/>
    <property type="match status" value="1"/>
</dbReference>
<comment type="caution">
    <text evidence="3">The sequence shown here is derived from an EMBL/GenBank/DDBJ whole genome shotgun (WGS) entry which is preliminary data.</text>
</comment>
<sequence>MKKLFILFLLLIPAFVQAQTTPKEVYIFCYFKGSSADGLHLAASTDGLKWTALKNDSSFLKPAVAKDRLMRDPCIIKGADGLFHMVWTVSWNDKGIGYASSADLIHWSEQQFLPVMAKEEGARNSWAPEVTYDAKSKQYMIYWATTIKGRYPAVDSTAEAGYNHRLYYTLTKDFKTFTNTKLLYDPEFNIIDATIVPQGKKFIMFFKDETLKPVQKNIKIAYANKLTGPYKQTDPKITGDYWAEGPTTLQIGKQWFVYFDKYRNHKYGAITSTDLKTWKDISDEVQLPSGIRHGTVFKVTAAEYEKLKAVK</sequence>
<protein>
    <recommendedName>
        <fullName evidence="2">Arabinosidase BT-3657-like N-terminal domain-containing protein</fullName>
    </recommendedName>
</protein>
<keyword evidence="1" id="KW-0732">Signal</keyword>
<name>A0A917N0P8_9SPHI</name>
<feature type="domain" description="Arabinosidase BT-3657-like N-terminal" evidence="2">
    <location>
        <begin position="17"/>
        <end position="123"/>
    </location>
</feature>
<dbReference type="Proteomes" id="UP000662074">
    <property type="component" value="Unassembled WGS sequence"/>
</dbReference>
<feature type="signal peptide" evidence="1">
    <location>
        <begin position="1"/>
        <end position="18"/>
    </location>
</feature>
<evidence type="ECO:0000313" key="3">
    <source>
        <dbReference type="EMBL" id="GGI50031.1"/>
    </source>
</evidence>
<proteinExistence type="predicted"/>
<evidence type="ECO:0000313" key="4">
    <source>
        <dbReference type="Proteomes" id="UP000662074"/>
    </source>
</evidence>
<dbReference type="InterPro" id="IPR023296">
    <property type="entry name" value="Glyco_hydro_beta-prop_sf"/>
</dbReference>